<dbReference type="PROSITE" id="PS50103">
    <property type="entry name" value="ZF_C3H1"/>
    <property type="match status" value="1"/>
</dbReference>
<dbReference type="SMART" id="SM00360">
    <property type="entry name" value="RRM"/>
    <property type="match status" value="1"/>
</dbReference>
<dbReference type="InterPro" id="IPR048898">
    <property type="entry name" value="OB_NMD3"/>
</dbReference>
<organism evidence="19 20">
    <name type="scientific">Globodera rostochiensis</name>
    <name type="common">Golden nematode worm</name>
    <name type="synonym">Heterodera rostochiensis</name>
    <dbReference type="NCBI Taxonomy" id="31243"/>
    <lineage>
        <taxon>Eukaryota</taxon>
        <taxon>Metazoa</taxon>
        <taxon>Ecdysozoa</taxon>
        <taxon>Nematoda</taxon>
        <taxon>Chromadorea</taxon>
        <taxon>Rhabditida</taxon>
        <taxon>Tylenchina</taxon>
        <taxon>Tylenchomorpha</taxon>
        <taxon>Tylenchoidea</taxon>
        <taxon>Heteroderidae</taxon>
        <taxon>Heteroderinae</taxon>
        <taxon>Globodera</taxon>
    </lineage>
</organism>
<keyword evidence="12" id="KW-0539">Nucleus</keyword>
<dbReference type="GO" id="GO:0008270">
    <property type="term" value="F:zinc ion binding"/>
    <property type="evidence" value="ECO:0007669"/>
    <property type="project" value="UniProtKB-KW"/>
</dbReference>
<keyword evidence="6" id="KW-0813">Transport</keyword>
<feature type="region of interest" description="Disordered" evidence="16">
    <location>
        <begin position="629"/>
        <end position="661"/>
    </location>
</feature>
<dbReference type="CDD" id="cd12257">
    <property type="entry name" value="RRM1_RBM26_like"/>
    <property type="match status" value="1"/>
</dbReference>
<evidence type="ECO:0000313" key="20">
    <source>
        <dbReference type="WBParaSite" id="Gr19_v10_g7400.t1"/>
    </source>
</evidence>
<dbReference type="InterPro" id="IPR000504">
    <property type="entry name" value="RRM_dom"/>
</dbReference>
<feature type="region of interest" description="Disordered" evidence="16">
    <location>
        <begin position="768"/>
        <end position="795"/>
    </location>
</feature>
<dbReference type="Pfam" id="PF04981">
    <property type="entry name" value="NMD3"/>
    <property type="match status" value="1"/>
</dbReference>
<dbReference type="InterPro" id="IPR012677">
    <property type="entry name" value="Nucleotide-bd_a/b_plait_sf"/>
</dbReference>
<evidence type="ECO:0000256" key="12">
    <source>
        <dbReference type="ARBA" id="ARBA00023242"/>
    </source>
</evidence>
<evidence type="ECO:0000256" key="16">
    <source>
        <dbReference type="SAM" id="MobiDB-lite"/>
    </source>
</evidence>
<dbReference type="InterPro" id="IPR048899">
    <property type="entry name" value="NMD_SH3"/>
</dbReference>
<evidence type="ECO:0000256" key="11">
    <source>
        <dbReference type="ARBA" id="ARBA00022927"/>
    </source>
</evidence>
<dbReference type="GO" id="GO:0000055">
    <property type="term" value="P:ribosomal large subunit export from nucleus"/>
    <property type="evidence" value="ECO:0007669"/>
    <property type="project" value="TreeGrafter"/>
</dbReference>
<keyword evidence="14" id="KW-0694">RNA-binding</keyword>
<evidence type="ECO:0000256" key="6">
    <source>
        <dbReference type="ARBA" id="ARBA00022448"/>
    </source>
</evidence>
<comment type="function">
    <text evidence="1">Acts as an adapter for the XPO1/CRM1-mediated export of the 60S ribosomal subunit.</text>
</comment>
<feature type="compositionally biased region" description="Basic and acidic residues" evidence="16">
    <location>
        <begin position="140"/>
        <end position="154"/>
    </location>
</feature>
<feature type="region of interest" description="Disordered" evidence="16">
    <location>
        <begin position="1444"/>
        <end position="1479"/>
    </location>
</feature>
<proteinExistence type="inferred from homology"/>
<dbReference type="Pfam" id="PF00642">
    <property type="entry name" value="zf-CCCH"/>
    <property type="match status" value="1"/>
</dbReference>
<dbReference type="GO" id="GO:0043023">
    <property type="term" value="F:ribosomal large subunit binding"/>
    <property type="evidence" value="ECO:0007669"/>
    <property type="project" value="InterPro"/>
</dbReference>
<evidence type="ECO:0000256" key="8">
    <source>
        <dbReference type="ARBA" id="ARBA00022723"/>
    </source>
</evidence>
<dbReference type="SMART" id="SM00356">
    <property type="entry name" value="ZnF_C3H1"/>
    <property type="match status" value="1"/>
</dbReference>
<evidence type="ECO:0000256" key="1">
    <source>
        <dbReference type="ARBA" id="ARBA00002269"/>
    </source>
</evidence>
<comment type="similarity">
    <text evidence="4">Belongs to the NMD3 family.</text>
</comment>
<dbReference type="SUPFAM" id="SSF90229">
    <property type="entry name" value="CCCH zinc finger"/>
    <property type="match status" value="1"/>
</dbReference>
<feature type="zinc finger region" description="C3H1-type" evidence="15">
    <location>
        <begin position="334"/>
        <end position="362"/>
    </location>
</feature>
<evidence type="ECO:0000259" key="17">
    <source>
        <dbReference type="PROSITE" id="PS50102"/>
    </source>
</evidence>
<sequence length="1512" mass="169163">MIELAQSLLRILTKFLIRQSYLNEPIMLIEDETRLKTWISQVVEDISDAEPDALAKYVIALVKKPLSDADLEKLCSDKLSVFLQSHTEVFVSRLFQTLKSGQYLSKNTASALQEPAKLAIQQRAKVVEEKAAAEHDELVLTDGESDHEQEREEAVQQPKTTKGEAVQQQHYAAAAAKAVSVMSSPRAASAKEQMPQSSSSRRSTAAAEQRPKVRAASPTVALSVAQPSTTTKPPRKRISPPPRSASAERRAADRRASPLPPPRRRVVVTGGSGGGSMRISSSNRLMVVERERERHHRGGGGGRGGIGGRSRSKSRSPHRKEKRLGVELEPRISSSRRHRCRDFHEKGFCMRGDNCPFDHGPDPVVVENSALKDIVRDTTIFDSPTTYGVNPPPPGLENTMTANAVGVNKLLGSVTEGYNPEAPSMDASSAVQRIDFSLLYPPVPAPTAAGILQPLAATASDVAGGGGVLPLRPAVVADSSLGGGTLRGPLPSTISVSANAPQSQDNSGRMAMRGGRFKPYTMGVRNPTTRSLLVKKIPPELNKIAQIDQHFSRFGQVTNIQVQYEGRTDSALVTFKTRRDAMIAYKSTEPIFNNRFVKLLEASLVKMHPGISNEPIQYPRYFTKVFAHQKKEDEEESAEKESPTIPEMASEGQNLPDLGTAGYPPSVAEIAALQHPSRPPYNSKLAAMKKRTAADHERLNKLAEVQRMKTELYTKLVEQQKNLLKKLQQTEDKEAKKKIVKYLKTFELKVKGIKAELEQLALKLREMQMRQPQSKRTRSGHSASEQHQSAEDGVEANAEHIGGTVQQSPSKYSMPNKKLLKLCRVVYVSACPPELNEKLILHMEKFGELFDYDINAVPQIFTYKEPLDAQKAVNEAAGCFELTKLKVEWAPVAKGVKSNKDIVPDGERKPSDQVAAKDLLALLEYDEEEEENYEKKEEDDEQSDDKAGILLFLDSFGVIDQNIEAFLNTVQHSLWLFHYMEQLELERGAFSEGTIACCDCGTPIAPNPANMCLGCVRSRADITEEIPKQSQLHSCRNCERFFVPPNAWSAAKAESKELMALCLARLKPAMTKVRLVDAAFVWTEPHSKRVKVKLTIQKEVFSRAVLQQSLVVEFVLLNQMCDDCRRFEAKDYWRACVQVRQRCDYKKTLFYLEQLLIKHNAQAQASGIKPVPTGIDFFFARQQEARKLVDFISSALPSKFHQSQQLVTHDVRNNFYDYKHTYCVDIVPITKDALICLPKSVAQCFANIGQFVVCLRVTDVVSLINPRTLQLYEVNATAYWKNAFDILVHPKSLIEFFVVDVEEVDDPFALLPHGHGNVSTKHRLADVWVVRSDQVGHSESKSICCRSHLGHLLVPGDTVLGYNVWQSNLNNKTFDEVKEENVPDVVLIRKSYDRSRRIRRRQWRLKRLLDQEETASVEREFNEFMDDVEEDPALRERINIYRKGGGTVGSKRHQPTTASRTTKQRMAPPSLSVCSTTADEEEQIEGAPTLAEMLEDLELNDVEMREEEEQQP</sequence>
<keyword evidence="11" id="KW-0653">Protein transport</keyword>
<feature type="compositionally biased region" description="Basic and acidic residues" evidence="16">
    <location>
        <begin position="246"/>
        <end position="256"/>
    </location>
</feature>
<accession>A0A914I4D3</accession>
<evidence type="ECO:0000313" key="19">
    <source>
        <dbReference type="Proteomes" id="UP000887572"/>
    </source>
</evidence>
<feature type="domain" description="C3H1-type" evidence="18">
    <location>
        <begin position="334"/>
        <end position="362"/>
    </location>
</feature>
<feature type="region of interest" description="Disordered" evidence="16">
    <location>
        <begin position="492"/>
        <end position="511"/>
    </location>
</feature>
<feature type="compositionally biased region" description="Polar residues" evidence="16">
    <location>
        <begin position="492"/>
        <end position="507"/>
    </location>
</feature>
<dbReference type="PROSITE" id="PS50102">
    <property type="entry name" value="RRM"/>
    <property type="match status" value="1"/>
</dbReference>
<keyword evidence="19" id="KW-1185">Reference proteome</keyword>
<dbReference type="Pfam" id="PF21192">
    <property type="entry name" value="OB_NMD3"/>
    <property type="match status" value="1"/>
</dbReference>
<evidence type="ECO:0000256" key="10">
    <source>
        <dbReference type="ARBA" id="ARBA00022833"/>
    </source>
</evidence>
<dbReference type="PANTHER" id="PTHR12746:SF2">
    <property type="entry name" value="60S RIBOSOMAL EXPORT PROTEIN NMD3"/>
    <property type="match status" value="1"/>
</dbReference>
<keyword evidence="10 15" id="KW-0862">Zinc</keyword>
<evidence type="ECO:0000256" key="15">
    <source>
        <dbReference type="PROSITE-ProRule" id="PRU00723"/>
    </source>
</evidence>
<evidence type="ECO:0000256" key="9">
    <source>
        <dbReference type="ARBA" id="ARBA00022771"/>
    </source>
</evidence>
<dbReference type="Proteomes" id="UP000887572">
    <property type="component" value="Unplaced"/>
</dbReference>
<evidence type="ECO:0000256" key="3">
    <source>
        <dbReference type="ARBA" id="ARBA00004496"/>
    </source>
</evidence>
<feature type="region of interest" description="Disordered" evidence="16">
    <location>
        <begin position="184"/>
        <end position="324"/>
    </location>
</feature>
<dbReference type="GO" id="GO:0005634">
    <property type="term" value="C:nucleus"/>
    <property type="evidence" value="ECO:0007669"/>
    <property type="project" value="UniProtKB-SubCell"/>
</dbReference>
<keyword evidence="8 15" id="KW-0479">Metal-binding</keyword>
<evidence type="ECO:0000256" key="2">
    <source>
        <dbReference type="ARBA" id="ARBA00004123"/>
    </source>
</evidence>
<feature type="domain" description="RRM" evidence="17">
    <location>
        <begin position="530"/>
        <end position="607"/>
    </location>
</feature>
<feature type="compositionally biased region" description="Basic residues" evidence="16">
    <location>
        <begin position="310"/>
        <end position="322"/>
    </location>
</feature>
<evidence type="ECO:0000256" key="7">
    <source>
        <dbReference type="ARBA" id="ARBA00022490"/>
    </source>
</evidence>
<dbReference type="InterPro" id="IPR036855">
    <property type="entry name" value="Znf_CCCH_sf"/>
</dbReference>
<dbReference type="Gene3D" id="1.20.1390.10">
    <property type="entry name" value="PWI domain"/>
    <property type="match status" value="1"/>
</dbReference>
<comment type="subcellular location">
    <subcellularLocation>
        <location evidence="3">Cytoplasm</location>
    </subcellularLocation>
    <subcellularLocation>
        <location evidence="2">Nucleus</location>
    </subcellularLocation>
</comment>
<dbReference type="InterPro" id="IPR039768">
    <property type="entry name" value="Nmd3"/>
</dbReference>
<dbReference type="GO" id="GO:0015031">
    <property type="term" value="P:protein transport"/>
    <property type="evidence" value="ECO:0007669"/>
    <property type="project" value="UniProtKB-KW"/>
</dbReference>
<reference evidence="20" key="1">
    <citation type="submission" date="2022-11" db="UniProtKB">
        <authorList>
            <consortium name="WormBaseParasite"/>
        </authorList>
    </citation>
    <scope>IDENTIFICATION</scope>
</reference>
<dbReference type="InterPro" id="IPR007064">
    <property type="entry name" value="Nmd3_N"/>
</dbReference>
<dbReference type="InterPro" id="IPR000571">
    <property type="entry name" value="Znf_CCCH"/>
</dbReference>
<evidence type="ECO:0000256" key="5">
    <source>
        <dbReference type="ARBA" id="ARBA00017035"/>
    </source>
</evidence>
<dbReference type="Pfam" id="PF01480">
    <property type="entry name" value="PWI"/>
    <property type="match status" value="1"/>
</dbReference>
<keyword evidence="9 15" id="KW-0863">Zinc-finger</keyword>
<protein>
    <recommendedName>
        <fullName evidence="5">60S ribosomal export protein NMD3</fullName>
    </recommendedName>
</protein>
<dbReference type="Pfam" id="PF21193">
    <property type="entry name" value="NMD_SH3"/>
    <property type="match status" value="1"/>
</dbReference>
<dbReference type="GO" id="GO:0003723">
    <property type="term" value="F:RNA binding"/>
    <property type="evidence" value="ECO:0007669"/>
    <property type="project" value="UniProtKB-UniRule"/>
</dbReference>
<dbReference type="InterPro" id="IPR035979">
    <property type="entry name" value="RBD_domain_sf"/>
</dbReference>
<feature type="region of interest" description="Disordered" evidence="16">
    <location>
        <begin position="140"/>
        <end position="171"/>
    </location>
</feature>
<dbReference type="PANTHER" id="PTHR12746">
    <property type="entry name" value="NONSENSE-MEDIATED MRNA DECAY PROTEIN 3"/>
    <property type="match status" value="1"/>
</dbReference>
<dbReference type="WBParaSite" id="Gr19_v10_g7400.t1">
    <property type="protein sequence ID" value="Gr19_v10_g7400.t1"/>
    <property type="gene ID" value="Gr19_v10_g7400"/>
</dbReference>
<feature type="compositionally biased region" description="Gly residues" evidence="16">
    <location>
        <begin position="299"/>
        <end position="308"/>
    </location>
</feature>
<evidence type="ECO:0000259" key="18">
    <source>
        <dbReference type="PROSITE" id="PS50103"/>
    </source>
</evidence>
<keyword evidence="7" id="KW-0963">Cytoplasm</keyword>
<dbReference type="SUPFAM" id="SSF54928">
    <property type="entry name" value="RNA-binding domain, RBD"/>
    <property type="match status" value="1"/>
</dbReference>
<dbReference type="Gene3D" id="3.30.70.330">
    <property type="match status" value="1"/>
</dbReference>
<evidence type="ECO:0000256" key="4">
    <source>
        <dbReference type="ARBA" id="ARBA00009794"/>
    </source>
</evidence>
<name>A0A914I4D3_GLORO</name>
<dbReference type="GO" id="GO:0005737">
    <property type="term" value="C:cytoplasm"/>
    <property type="evidence" value="ECO:0007669"/>
    <property type="project" value="UniProtKB-SubCell"/>
</dbReference>
<comment type="function">
    <text evidence="13">May be involved in the turnover of nuclear polyadenylated (pA+) RNA.</text>
</comment>
<evidence type="ECO:0000256" key="14">
    <source>
        <dbReference type="PROSITE-ProRule" id="PRU00176"/>
    </source>
</evidence>
<dbReference type="InterPro" id="IPR002483">
    <property type="entry name" value="PWI_dom"/>
</dbReference>
<evidence type="ECO:0000256" key="13">
    <source>
        <dbReference type="ARBA" id="ARBA00043866"/>
    </source>
</evidence>